<comment type="caution">
    <text evidence="1">The sequence shown here is derived from an EMBL/GenBank/DDBJ whole genome shotgun (WGS) entry which is preliminary data.</text>
</comment>
<dbReference type="RefSeq" id="WP_398281747.1">
    <property type="nucleotide sequence ID" value="NZ_JBITLV010000004.1"/>
</dbReference>
<reference evidence="1 2" key="1">
    <citation type="submission" date="2024-10" db="EMBL/GenBank/DDBJ databases">
        <title>The Natural Products Discovery Center: Release of the First 8490 Sequenced Strains for Exploring Actinobacteria Biosynthetic Diversity.</title>
        <authorList>
            <person name="Kalkreuter E."/>
            <person name="Kautsar S.A."/>
            <person name="Yang D."/>
            <person name="Bader C.D."/>
            <person name="Teijaro C.N."/>
            <person name="Fluegel L."/>
            <person name="Davis C.M."/>
            <person name="Simpson J.R."/>
            <person name="Lauterbach L."/>
            <person name="Steele A.D."/>
            <person name="Gui C."/>
            <person name="Meng S."/>
            <person name="Li G."/>
            <person name="Viehrig K."/>
            <person name="Ye F."/>
            <person name="Su P."/>
            <person name="Kiefer A.F."/>
            <person name="Nichols A."/>
            <person name="Cepeda A.J."/>
            <person name="Yan W."/>
            <person name="Fan B."/>
            <person name="Jiang Y."/>
            <person name="Adhikari A."/>
            <person name="Zheng C.-J."/>
            <person name="Schuster L."/>
            <person name="Cowan T.M."/>
            <person name="Smanski M.J."/>
            <person name="Chevrette M.G."/>
            <person name="De Carvalho L.P.S."/>
            <person name="Shen B."/>
        </authorList>
    </citation>
    <scope>NUCLEOTIDE SEQUENCE [LARGE SCALE GENOMIC DNA]</scope>
    <source>
        <strain evidence="1 2">NPDC049639</strain>
    </source>
</reference>
<proteinExistence type="predicted"/>
<name>A0ABW8APP9_9ACTN</name>
<organism evidence="1 2">
    <name type="scientific">Spongisporangium articulatum</name>
    <dbReference type="NCBI Taxonomy" id="3362603"/>
    <lineage>
        <taxon>Bacteria</taxon>
        <taxon>Bacillati</taxon>
        <taxon>Actinomycetota</taxon>
        <taxon>Actinomycetes</taxon>
        <taxon>Kineosporiales</taxon>
        <taxon>Kineosporiaceae</taxon>
        <taxon>Spongisporangium</taxon>
    </lineage>
</organism>
<evidence type="ECO:0000313" key="2">
    <source>
        <dbReference type="Proteomes" id="UP001612915"/>
    </source>
</evidence>
<protein>
    <submittedName>
        <fullName evidence="1">Uncharacterized protein</fullName>
    </submittedName>
</protein>
<accession>A0ABW8APP9</accession>
<keyword evidence="2" id="KW-1185">Reference proteome</keyword>
<dbReference type="Proteomes" id="UP001612915">
    <property type="component" value="Unassembled WGS sequence"/>
</dbReference>
<sequence length="426" mass="45567">MQVREARFAARDRLWLGVNSIQLVTPAQPIDLDGMRERIRRLAEQEPRLRYFCRPGGAPDRYRQALDARAALALGHDIVRPLPVGTGPGTPLEASVSHALTHDDGESRAIVYVGDGIVGHRLPHALGDGLGASTHLRRLSTGPDPDSTMAPFPLPSAVRPLPMALAGRYLDDGLMATPRRLLADLRMPRPVPPTGPTGPADPAWNPAGAQVRNDVHVVIRTVGAQALAALRAWRNQRASGASTTSVQVAAIRRGLADVGLIPADDGMFMAFDLRGTLPQGADGNFVSVPYLEPDDPLDPVAISAATRAASASGLPLVQFTRGAVKVSLSRRTPVPAMLRPANRRTVAFSHLRIDRILPAEVTRRPDGVSMVVAAAMPPEVSAMSFMLLEHGGELTVTAVFCSPFTRREPVEQVLDRFSGDPIGLLG</sequence>
<gene>
    <name evidence="1" type="ORF">ACIB24_14875</name>
</gene>
<evidence type="ECO:0000313" key="1">
    <source>
        <dbReference type="EMBL" id="MFI7588350.1"/>
    </source>
</evidence>
<dbReference type="EMBL" id="JBITLV010000004">
    <property type="protein sequence ID" value="MFI7588350.1"/>
    <property type="molecule type" value="Genomic_DNA"/>
</dbReference>